<sequence>MCPSLYSIPQRRQRGSALVIAIFVIVIMSILALALTRIGNNADDDVNLEVWSLRAFAAANSGADAALAQLFPLNGSVATCASSSVWTPPDEPGFHGCSVSLNCTSQSADGVTQYVVRSTAVCETGNCDAGADGRQCLRVSRSVEVEARE</sequence>
<evidence type="ECO:0000256" key="1">
    <source>
        <dbReference type="SAM" id="Phobius"/>
    </source>
</evidence>
<keyword evidence="1" id="KW-1133">Transmembrane helix</keyword>
<dbReference type="RefSeq" id="WP_133038461.1">
    <property type="nucleotide sequence ID" value="NZ_SLWF01000007.1"/>
</dbReference>
<reference evidence="2 3" key="1">
    <citation type="submission" date="2019-03" db="EMBL/GenBank/DDBJ databases">
        <title>Freshwater and sediment microbial communities from various areas in North America, analyzing microbe dynamics in response to fracking.</title>
        <authorList>
            <person name="Lamendella R."/>
        </authorList>
    </citation>
    <scope>NUCLEOTIDE SEQUENCE [LARGE SCALE GENOMIC DNA]</scope>
    <source>
        <strain evidence="2 3">74A</strain>
    </source>
</reference>
<evidence type="ECO:0000313" key="3">
    <source>
        <dbReference type="Proteomes" id="UP000294832"/>
    </source>
</evidence>
<organism evidence="2 3">
    <name type="scientific">Shewanella fodinae</name>
    <dbReference type="NCBI Taxonomy" id="552357"/>
    <lineage>
        <taxon>Bacteria</taxon>
        <taxon>Pseudomonadati</taxon>
        <taxon>Pseudomonadota</taxon>
        <taxon>Gammaproteobacteria</taxon>
        <taxon>Alteromonadales</taxon>
        <taxon>Shewanellaceae</taxon>
        <taxon>Shewanella</taxon>
    </lineage>
</organism>
<dbReference type="OrthoDB" id="5768004at2"/>
<comment type="caution">
    <text evidence="2">The sequence shown here is derived from an EMBL/GenBank/DDBJ whole genome shotgun (WGS) entry which is preliminary data.</text>
</comment>
<evidence type="ECO:0000313" key="2">
    <source>
        <dbReference type="EMBL" id="TCN86298.1"/>
    </source>
</evidence>
<dbReference type="AlphaFoldDB" id="A0A4R2FD12"/>
<accession>A0A4R2FD12</accession>
<keyword evidence="1" id="KW-0472">Membrane</keyword>
<dbReference type="Proteomes" id="UP000294832">
    <property type="component" value="Unassembled WGS sequence"/>
</dbReference>
<dbReference type="EMBL" id="SLWF01000007">
    <property type="protein sequence ID" value="TCN86298.1"/>
    <property type="molecule type" value="Genomic_DNA"/>
</dbReference>
<keyword evidence="1" id="KW-0812">Transmembrane</keyword>
<feature type="transmembrane region" description="Helical" evidence="1">
    <location>
        <begin position="15"/>
        <end position="35"/>
    </location>
</feature>
<protein>
    <submittedName>
        <fullName evidence="2">MSHA biogenesis protein MshP</fullName>
    </submittedName>
</protein>
<proteinExistence type="predicted"/>
<gene>
    <name evidence="2" type="ORF">EDC91_10748</name>
</gene>
<name>A0A4R2FD12_9GAMM</name>
<keyword evidence="3" id="KW-1185">Reference proteome</keyword>